<dbReference type="Pfam" id="PF02702">
    <property type="entry name" value="KdpD"/>
    <property type="match status" value="1"/>
</dbReference>
<gene>
    <name evidence="16" type="ORF">GCM10009115_32560</name>
</gene>
<dbReference type="InterPro" id="IPR025201">
    <property type="entry name" value="KdpD_TM"/>
</dbReference>
<evidence type="ECO:0000256" key="8">
    <source>
        <dbReference type="ARBA" id="ARBA00022777"/>
    </source>
</evidence>
<dbReference type="Gene3D" id="3.40.50.300">
    <property type="entry name" value="P-loop containing nucleotide triphosphate hydrolases"/>
    <property type="match status" value="1"/>
</dbReference>
<reference evidence="17" key="1">
    <citation type="journal article" date="2019" name="Int. J. Syst. Evol. Microbiol.">
        <title>The Global Catalogue of Microorganisms (GCM) 10K type strain sequencing project: providing services to taxonomists for standard genome sequencing and annotation.</title>
        <authorList>
            <consortium name="The Broad Institute Genomics Platform"/>
            <consortium name="The Broad Institute Genome Sequencing Center for Infectious Disease"/>
            <person name="Wu L."/>
            <person name="Ma J."/>
        </authorList>
    </citation>
    <scope>NUCLEOTIDE SEQUENCE [LARGE SCALE GENOMIC DNA]</scope>
    <source>
        <strain evidence="17">JCM 15910</strain>
    </source>
</reference>
<dbReference type="SUPFAM" id="SSF55874">
    <property type="entry name" value="ATPase domain of HSP90 chaperone/DNA topoisomerase II/histidine kinase"/>
    <property type="match status" value="1"/>
</dbReference>
<evidence type="ECO:0000256" key="13">
    <source>
        <dbReference type="SAM" id="MobiDB-lite"/>
    </source>
</evidence>
<dbReference type="Proteomes" id="UP001500738">
    <property type="component" value="Unassembled WGS sequence"/>
</dbReference>
<dbReference type="InterPro" id="IPR029016">
    <property type="entry name" value="GAF-like_dom_sf"/>
</dbReference>
<evidence type="ECO:0000256" key="2">
    <source>
        <dbReference type="ARBA" id="ARBA00004141"/>
    </source>
</evidence>
<feature type="transmembrane region" description="Helical" evidence="14">
    <location>
        <begin position="488"/>
        <end position="507"/>
    </location>
</feature>
<dbReference type="CDD" id="cd00082">
    <property type="entry name" value="HisKA"/>
    <property type="match status" value="1"/>
</dbReference>
<evidence type="ECO:0000256" key="4">
    <source>
        <dbReference type="ARBA" id="ARBA00022553"/>
    </source>
</evidence>
<dbReference type="SUPFAM" id="SSF47384">
    <property type="entry name" value="Homodimeric domain of signal transducing histidine kinase"/>
    <property type="match status" value="1"/>
</dbReference>
<dbReference type="InterPro" id="IPR014729">
    <property type="entry name" value="Rossmann-like_a/b/a_fold"/>
</dbReference>
<dbReference type="InterPro" id="IPR038318">
    <property type="entry name" value="KdpD_sf"/>
</dbReference>
<comment type="caution">
    <text evidence="16">The sequence shown here is derived from an EMBL/GenBank/DDBJ whole genome shotgun (WGS) entry which is preliminary data.</text>
</comment>
<keyword evidence="9" id="KW-0067">ATP-binding</keyword>
<keyword evidence="5" id="KW-0808">Transferase</keyword>
<dbReference type="InterPro" id="IPR003661">
    <property type="entry name" value="HisK_dim/P_dom"/>
</dbReference>
<sequence>MRLGRGAGAAYIPAMSSPPSEKRPSPEALLRQAKREERGQLKIFLGAAPGVGKTYAMLSEGAMLKREGEDVVVAVVETHGRAETGALLDGMEIVPRREVEYCGHRLTEMDIDAVLRRRPALALVDEYAHTNVEGSRHPKRWQDVEELLNAGIDVYTTLNIQHVESLNDIVASFTRVRVRETVPDSVFEAAEIKLVDLPPDELIDRLKDGKVYVPQEASRALGHFFSKPNLSALREMALRRAALSVDRQMLHDLDAGGVAGTYAAGERILVAISEQPGADALVRTAKRLADGLNAPWTAVHIETPRSRSFDEEAQRRVAAALALAATLGATIATIPAENVIAGLKGQIEAQRATQLIIGRSQRSWWFEIRHGSVVESLIRGSQDLAIHVIPSPEVAAIDSGWSAWTRGWGKPESYGAAALLVAVTTLLAKFAEPVIGRGAIDLIYLVPVIFTATLYGLRPGLFASVAAALAFNFFFLDPVHTFTIAEPQSVLTMLVLTGVAAVTANLAGRLRTRAQIGVRSALENAALASFAQTLARASDLETTATATCEEVTRLLGVRAVVMTEQDGLLRPVVARPAGAQISPIDQAAAEWSWTSGEPAGRGTNTLLASDWQFHPLKTGLGVLAILGIARDDDRDPISADKAALLATLVGQAALAHERLRLEDEMRGLSVLEERDRLRAALLSSIGHDLRTPLTGVTAAIEALAGEHPDAAALPVARAEVSRLRRFLDNLVELVRLDAGGVRLNLELVDLTDIVAGAVHDLKAMLRGHHIDFQVPAGLPLVRADPRLLHHIILNLLANAIQHGGNAGPIAIIGRRTHDSVTLTVRDHGDGLEPGTERTIFETFAQGKGGDRHGGSGLGLAIAKGFADALDLDIAAANHPDGGAAFTLTFPEALIAGAVDPA</sequence>
<evidence type="ECO:0000256" key="10">
    <source>
        <dbReference type="ARBA" id="ARBA00022989"/>
    </source>
</evidence>
<dbReference type="SMART" id="SM00388">
    <property type="entry name" value="HisKA"/>
    <property type="match status" value="1"/>
</dbReference>
<keyword evidence="6 14" id="KW-0812">Transmembrane</keyword>
<evidence type="ECO:0000259" key="15">
    <source>
        <dbReference type="PROSITE" id="PS50109"/>
    </source>
</evidence>
<evidence type="ECO:0000256" key="6">
    <source>
        <dbReference type="ARBA" id="ARBA00022692"/>
    </source>
</evidence>
<dbReference type="Gene3D" id="3.30.565.10">
    <property type="entry name" value="Histidine kinase-like ATPase, C-terminal domain"/>
    <property type="match status" value="1"/>
</dbReference>
<dbReference type="InterPro" id="IPR003594">
    <property type="entry name" value="HATPase_dom"/>
</dbReference>
<evidence type="ECO:0000313" key="16">
    <source>
        <dbReference type="EMBL" id="GAA0866882.1"/>
    </source>
</evidence>
<dbReference type="CDD" id="cd00075">
    <property type="entry name" value="HATPase"/>
    <property type="match status" value="1"/>
</dbReference>
<dbReference type="EC" id="2.7.13.3" evidence="3"/>
<dbReference type="Gene3D" id="3.30.450.40">
    <property type="match status" value="1"/>
</dbReference>
<dbReference type="Pfam" id="PF00512">
    <property type="entry name" value="HisKA"/>
    <property type="match status" value="1"/>
</dbReference>
<name>A0ABP3XQA7_9SPHN</name>
<dbReference type="Gene3D" id="1.20.120.620">
    <property type="entry name" value="Backbone structure of the membrane domain of e. Coli histidine kinase receptor kdpd"/>
    <property type="match status" value="1"/>
</dbReference>
<dbReference type="Gene3D" id="3.40.50.620">
    <property type="entry name" value="HUPs"/>
    <property type="match status" value="1"/>
</dbReference>
<dbReference type="InterPro" id="IPR005467">
    <property type="entry name" value="His_kinase_dom"/>
</dbReference>
<dbReference type="InterPro" id="IPR027417">
    <property type="entry name" value="P-loop_NTPase"/>
</dbReference>
<dbReference type="InterPro" id="IPR036097">
    <property type="entry name" value="HisK_dim/P_sf"/>
</dbReference>
<accession>A0ABP3XQA7</accession>
<dbReference type="InterPro" id="IPR003852">
    <property type="entry name" value="Sig_transdc_His_kinase_KdpD_N"/>
</dbReference>
<evidence type="ECO:0000313" key="17">
    <source>
        <dbReference type="Proteomes" id="UP001500738"/>
    </source>
</evidence>
<keyword evidence="4" id="KW-0597">Phosphoprotein</keyword>
<feature type="region of interest" description="Disordered" evidence="13">
    <location>
        <begin position="1"/>
        <end position="26"/>
    </location>
</feature>
<keyword evidence="12 14" id="KW-0472">Membrane</keyword>
<dbReference type="Gene3D" id="1.10.287.130">
    <property type="match status" value="1"/>
</dbReference>
<evidence type="ECO:0000256" key="7">
    <source>
        <dbReference type="ARBA" id="ARBA00022741"/>
    </source>
</evidence>
<dbReference type="PANTHER" id="PTHR45569">
    <property type="entry name" value="SENSOR PROTEIN KDPD"/>
    <property type="match status" value="1"/>
</dbReference>
<dbReference type="SUPFAM" id="SSF55781">
    <property type="entry name" value="GAF domain-like"/>
    <property type="match status" value="1"/>
</dbReference>
<keyword evidence="17" id="KW-1185">Reference proteome</keyword>
<organism evidence="16 17">
    <name type="scientific">Sphingopyxis soli</name>
    <dbReference type="NCBI Taxonomy" id="592051"/>
    <lineage>
        <taxon>Bacteria</taxon>
        <taxon>Pseudomonadati</taxon>
        <taxon>Pseudomonadota</taxon>
        <taxon>Alphaproteobacteria</taxon>
        <taxon>Sphingomonadales</taxon>
        <taxon>Sphingomonadaceae</taxon>
        <taxon>Sphingopyxis</taxon>
    </lineage>
</organism>
<evidence type="ECO:0000256" key="1">
    <source>
        <dbReference type="ARBA" id="ARBA00000085"/>
    </source>
</evidence>
<keyword evidence="8 16" id="KW-0418">Kinase</keyword>
<dbReference type="SMART" id="SM00387">
    <property type="entry name" value="HATPase_c"/>
    <property type="match status" value="1"/>
</dbReference>
<dbReference type="Pfam" id="PF13493">
    <property type="entry name" value="DUF4118"/>
    <property type="match status" value="1"/>
</dbReference>
<protein>
    <recommendedName>
        <fullName evidence="3">histidine kinase</fullName>
        <ecNumber evidence="3">2.7.13.3</ecNumber>
    </recommendedName>
</protein>
<keyword evidence="7" id="KW-0547">Nucleotide-binding</keyword>
<dbReference type="InterPro" id="IPR004358">
    <property type="entry name" value="Sig_transdc_His_kin-like_C"/>
</dbReference>
<dbReference type="PROSITE" id="PS50109">
    <property type="entry name" value="HIS_KIN"/>
    <property type="match status" value="1"/>
</dbReference>
<evidence type="ECO:0000256" key="9">
    <source>
        <dbReference type="ARBA" id="ARBA00022840"/>
    </source>
</evidence>
<dbReference type="InterPro" id="IPR036890">
    <property type="entry name" value="HATPase_C_sf"/>
</dbReference>
<keyword evidence="11" id="KW-0902">Two-component regulatory system</keyword>
<proteinExistence type="predicted"/>
<keyword evidence="10 14" id="KW-1133">Transmembrane helix</keyword>
<comment type="catalytic activity">
    <reaction evidence="1">
        <text>ATP + protein L-histidine = ADP + protein N-phospho-L-histidine.</text>
        <dbReference type="EC" id="2.7.13.3"/>
    </reaction>
</comment>
<evidence type="ECO:0000256" key="3">
    <source>
        <dbReference type="ARBA" id="ARBA00012438"/>
    </source>
</evidence>
<dbReference type="SUPFAM" id="SSF52402">
    <property type="entry name" value="Adenine nucleotide alpha hydrolases-like"/>
    <property type="match status" value="1"/>
</dbReference>
<evidence type="ECO:0000256" key="5">
    <source>
        <dbReference type="ARBA" id="ARBA00022679"/>
    </source>
</evidence>
<feature type="transmembrane region" description="Helical" evidence="14">
    <location>
        <begin position="443"/>
        <end position="476"/>
    </location>
</feature>
<dbReference type="Pfam" id="PF02518">
    <property type="entry name" value="HATPase_c"/>
    <property type="match status" value="1"/>
</dbReference>
<evidence type="ECO:0000256" key="14">
    <source>
        <dbReference type="SAM" id="Phobius"/>
    </source>
</evidence>
<feature type="domain" description="Histidine kinase" evidence="15">
    <location>
        <begin position="684"/>
        <end position="893"/>
    </location>
</feature>
<comment type="subcellular location">
    <subcellularLocation>
        <location evidence="2">Membrane</location>
        <topology evidence="2">Multi-pass membrane protein</topology>
    </subcellularLocation>
</comment>
<dbReference type="PANTHER" id="PTHR45569:SF1">
    <property type="entry name" value="SENSOR PROTEIN KDPD"/>
    <property type="match status" value="1"/>
</dbReference>
<dbReference type="InterPro" id="IPR052023">
    <property type="entry name" value="Histidine_kinase_KdpD"/>
</dbReference>
<dbReference type="EMBL" id="BAAAFE010000010">
    <property type="protein sequence ID" value="GAA0866882.1"/>
    <property type="molecule type" value="Genomic_DNA"/>
</dbReference>
<dbReference type="GO" id="GO:0016301">
    <property type="term" value="F:kinase activity"/>
    <property type="evidence" value="ECO:0007669"/>
    <property type="project" value="UniProtKB-KW"/>
</dbReference>
<dbReference type="PRINTS" id="PR00344">
    <property type="entry name" value="BCTRLSENSOR"/>
</dbReference>
<evidence type="ECO:0000256" key="11">
    <source>
        <dbReference type="ARBA" id="ARBA00023012"/>
    </source>
</evidence>
<evidence type="ECO:0000256" key="12">
    <source>
        <dbReference type="ARBA" id="ARBA00023136"/>
    </source>
</evidence>